<keyword evidence="13 20" id="KW-1133">Transmembrane helix</keyword>
<keyword evidence="23" id="KW-1185">Reference proteome</keyword>
<evidence type="ECO:0000256" key="8">
    <source>
        <dbReference type="ARBA" id="ARBA00022729"/>
    </source>
</evidence>
<keyword evidence="15" id="KW-0675">Receptor</keyword>
<keyword evidence="11" id="KW-0418">Kinase</keyword>
<dbReference type="PhylomeDB" id="A0A068VJG4"/>
<dbReference type="GO" id="GO:0009791">
    <property type="term" value="P:post-embryonic development"/>
    <property type="evidence" value="ECO:0007669"/>
    <property type="project" value="UniProtKB-ARBA"/>
</dbReference>
<dbReference type="SMART" id="SM00369">
    <property type="entry name" value="LRR_TYP"/>
    <property type="match status" value="12"/>
</dbReference>
<evidence type="ECO:0000256" key="11">
    <source>
        <dbReference type="ARBA" id="ARBA00022777"/>
    </source>
</evidence>
<dbReference type="InterPro" id="IPR003591">
    <property type="entry name" value="Leu-rich_rpt_typical-subtyp"/>
</dbReference>
<dbReference type="Gene3D" id="1.10.510.10">
    <property type="entry name" value="Transferase(Phosphotransferase) domain 1"/>
    <property type="match status" value="2"/>
</dbReference>
<dbReference type="InterPro" id="IPR017441">
    <property type="entry name" value="Protein_kinase_ATP_BS"/>
</dbReference>
<dbReference type="InterPro" id="IPR000719">
    <property type="entry name" value="Prot_kinase_dom"/>
</dbReference>
<proteinExistence type="predicted"/>
<comment type="catalytic activity">
    <reaction evidence="18">
        <text>L-seryl-[protein] + ATP = O-phospho-L-seryl-[protein] + ADP + H(+)</text>
        <dbReference type="Rhea" id="RHEA:17989"/>
        <dbReference type="Rhea" id="RHEA-COMP:9863"/>
        <dbReference type="Rhea" id="RHEA-COMP:11604"/>
        <dbReference type="ChEBI" id="CHEBI:15378"/>
        <dbReference type="ChEBI" id="CHEBI:29999"/>
        <dbReference type="ChEBI" id="CHEBI:30616"/>
        <dbReference type="ChEBI" id="CHEBI:83421"/>
        <dbReference type="ChEBI" id="CHEBI:456216"/>
        <dbReference type="EC" id="2.7.11.1"/>
    </reaction>
</comment>
<dbReference type="Gene3D" id="3.80.10.10">
    <property type="entry name" value="Ribonuclease Inhibitor"/>
    <property type="match status" value="4"/>
</dbReference>
<dbReference type="Proteomes" id="UP000295252">
    <property type="component" value="Unassembled WGS sequence"/>
</dbReference>
<dbReference type="InterPro" id="IPR055414">
    <property type="entry name" value="LRR_R13L4/SHOC2-like"/>
</dbReference>
<dbReference type="PROSITE" id="PS00109">
    <property type="entry name" value="PROTEIN_KINASE_TYR"/>
    <property type="match status" value="2"/>
</dbReference>
<dbReference type="SMART" id="SM00220">
    <property type="entry name" value="S_TKc"/>
    <property type="match status" value="2"/>
</dbReference>
<feature type="domain" description="Protein kinase" evidence="21">
    <location>
        <begin position="1243"/>
        <end position="1514"/>
    </location>
</feature>
<dbReference type="Gramene" id="CDP20689">
    <property type="protein sequence ID" value="CDP20689"/>
    <property type="gene ID" value="GSCOC_T00008222001"/>
</dbReference>
<evidence type="ECO:0000256" key="9">
    <source>
        <dbReference type="ARBA" id="ARBA00022737"/>
    </source>
</evidence>
<keyword evidence="10 19" id="KW-0547">Nucleotide-binding</keyword>
<dbReference type="SUPFAM" id="SSF52058">
    <property type="entry name" value="L domain-like"/>
    <property type="match status" value="3"/>
</dbReference>
<dbReference type="GO" id="GO:0016020">
    <property type="term" value="C:membrane"/>
    <property type="evidence" value="ECO:0007669"/>
    <property type="project" value="UniProtKB-SubCell"/>
</dbReference>
<evidence type="ECO:0000256" key="4">
    <source>
        <dbReference type="ARBA" id="ARBA00022553"/>
    </source>
</evidence>
<feature type="transmembrane region" description="Helical" evidence="20">
    <location>
        <begin position="428"/>
        <end position="450"/>
    </location>
</feature>
<dbReference type="PRINTS" id="PR00019">
    <property type="entry name" value="LEURICHRPT"/>
</dbReference>
<name>A0A068VJG4_COFCA</name>
<dbReference type="FunFam" id="3.30.200.20:FF:000309">
    <property type="entry name" value="Leucine-rich repeat receptor protein kinase MSP1"/>
    <property type="match status" value="1"/>
</dbReference>
<dbReference type="EMBL" id="HG740651">
    <property type="protein sequence ID" value="CDP20689.1"/>
    <property type="molecule type" value="Genomic_DNA"/>
</dbReference>
<keyword evidence="12 19" id="KW-0067">ATP-binding</keyword>
<comment type="subcellular location">
    <subcellularLocation>
        <location evidence="1">Membrane</location>
        <topology evidence="1">Single-pass type I membrane protein</topology>
    </subcellularLocation>
</comment>
<dbReference type="PROSITE" id="PS00107">
    <property type="entry name" value="PROTEIN_KINASE_ATP"/>
    <property type="match status" value="1"/>
</dbReference>
<dbReference type="STRING" id="49390.A0A068VJG4"/>
<dbReference type="Pfam" id="PF00560">
    <property type="entry name" value="LRR_1"/>
    <property type="match status" value="2"/>
</dbReference>
<dbReference type="PROSITE" id="PS50011">
    <property type="entry name" value="PROTEIN_KINASE_DOM"/>
    <property type="match status" value="2"/>
</dbReference>
<dbReference type="FunFam" id="3.80.10.10:FF:000177">
    <property type="entry name" value="Leucine-rich repeat receptor-like serine/threonine-protein kinase At1g17230"/>
    <property type="match status" value="1"/>
</dbReference>
<accession>A0A068VJG4</accession>
<reference evidence="23" key="1">
    <citation type="journal article" date="2014" name="Science">
        <title>The coffee genome provides insight into the convergent evolution of caffeine biosynthesis.</title>
        <authorList>
            <person name="Denoeud F."/>
            <person name="Carretero-Paulet L."/>
            <person name="Dereeper A."/>
            <person name="Droc G."/>
            <person name="Guyot R."/>
            <person name="Pietrella M."/>
            <person name="Zheng C."/>
            <person name="Alberti A."/>
            <person name="Anthony F."/>
            <person name="Aprea G."/>
            <person name="Aury J.M."/>
            <person name="Bento P."/>
            <person name="Bernard M."/>
            <person name="Bocs S."/>
            <person name="Campa C."/>
            <person name="Cenci A."/>
            <person name="Combes M.C."/>
            <person name="Crouzillat D."/>
            <person name="Da Silva C."/>
            <person name="Daddiego L."/>
            <person name="De Bellis F."/>
            <person name="Dussert S."/>
            <person name="Garsmeur O."/>
            <person name="Gayraud T."/>
            <person name="Guignon V."/>
            <person name="Jahn K."/>
            <person name="Jamilloux V."/>
            <person name="Joet T."/>
            <person name="Labadie K."/>
            <person name="Lan T."/>
            <person name="Leclercq J."/>
            <person name="Lepelley M."/>
            <person name="Leroy T."/>
            <person name="Li L.T."/>
            <person name="Librado P."/>
            <person name="Lopez L."/>
            <person name="Munoz A."/>
            <person name="Noel B."/>
            <person name="Pallavicini A."/>
            <person name="Perrotta G."/>
            <person name="Poncet V."/>
            <person name="Pot D."/>
            <person name="Priyono X."/>
            <person name="Rigoreau M."/>
            <person name="Rouard M."/>
            <person name="Rozas J."/>
            <person name="Tranchant-Dubreuil C."/>
            <person name="VanBuren R."/>
            <person name="Zhang Q."/>
            <person name="Andrade A.C."/>
            <person name="Argout X."/>
            <person name="Bertrand B."/>
            <person name="de Kochko A."/>
            <person name="Graziosi G."/>
            <person name="Henry R.J."/>
            <person name="Jayarama X."/>
            <person name="Ming R."/>
            <person name="Nagai C."/>
            <person name="Rounsley S."/>
            <person name="Sankoff D."/>
            <person name="Giuliano G."/>
            <person name="Albert V.A."/>
            <person name="Wincker P."/>
            <person name="Lashermes P."/>
        </authorList>
    </citation>
    <scope>NUCLEOTIDE SEQUENCE [LARGE SCALE GENOMIC DNA]</scope>
    <source>
        <strain evidence="23">cv. DH200-94</strain>
    </source>
</reference>
<dbReference type="FunFam" id="3.80.10.10:FF:000383">
    <property type="entry name" value="Leucine-rich repeat receptor protein kinase EMS1"/>
    <property type="match status" value="1"/>
</dbReference>
<evidence type="ECO:0000256" key="2">
    <source>
        <dbReference type="ARBA" id="ARBA00012513"/>
    </source>
</evidence>
<evidence type="ECO:0000256" key="17">
    <source>
        <dbReference type="ARBA" id="ARBA00047899"/>
    </source>
</evidence>
<gene>
    <name evidence="22" type="ORF">GSCOC_T00008222001</name>
</gene>
<evidence type="ECO:0000256" key="20">
    <source>
        <dbReference type="SAM" id="Phobius"/>
    </source>
</evidence>
<feature type="domain" description="Protein kinase" evidence="21">
    <location>
        <begin position="494"/>
        <end position="764"/>
    </location>
</feature>
<evidence type="ECO:0000313" key="22">
    <source>
        <dbReference type="EMBL" id="CDP20689.1"/>
    </source>
</evidence>
<comment type="catalytic activity">
    <reaction evidence="17">
        <text>L-threonyl-[protein] + ATP = O-phospho-L-threonyl-[protein] + ADP + H(+)</text>
        <dbReference type="Rhea" id="RHEA:46608"/>
        <dbReference type="Rhea" id="RHEA-COMP:11060"/>
        <dbReference type="Rhea" id="RHEA-COMP:11605"/>
        <dbReference type="ChEBI" id="CHEBI:15378"/>
        <dbReference type="ChEBI" id="CHEBI:30013"/>
        <dbReference type="ChEBI" id="CHEBI:30616"/>
        <dbReference type="ChEBI" id="CHEBI:61977"/>
        <dbReference type="ChEBI" id="CHEBI:456216"/>
        <dbReference type="EC" id="2.7.11.1"/>
    </reaction>
</comment>
<feature type="transmembrane region" description="Helical" evidence="20">
    <location>
        <begin position="808"/>
        <end position="829"/>
    </location>
</feature>
<evidence type="ECO:0000256" key="3">
    <source>
        <dbReference type="ARBA" id="ARBA00022527"/>
    </source>
</evidence>
<keyword evidence="3" id="KW-0723">Serine/threonine-protein kinase</keyword>
<organism evidence="22 23">
    <name type="scientific">Coffea canephora</name>
    <name type="common">Robusta coffee</name>
    <dbReference type="NCBI Taxonomy" id="49390"/>
    <lineage>
        <taxon>Eukaryota</taxon>
        <taxon>Viridiplantae</taxon>
        <taxon>Streptophyta</taxon>
        <taxon>Embryophyta</taxon>
        <taxon>Tracheophyta</taxon>
        <taxon>Spermatophyta</taxon>
        <taxon>Magnoliopsida</taxon>
        <taxon>eudicotyledons</taxon>
        <taxon>Gunneridae</taxon>
        <taxon>Pentapetalae</taxon>
        <taxon>asterids</taxon>
        <taxon>lamiids</taxon>
        <taxon>Gentianales</taxon>
        <taxon>Rubiaceae</taxon>
        <taxon>Ixoroideae</taxon>
        <taxon>Gardenieae complex</taxon>
        <taxon>Bertiereae - Coffeeae clade</taxon>
        <taxon>Coffeeae</taxon>
        <taxon>Coffea</taxon>
    </lineage>
</organism>
<evidence type="ECO:0000256" key="5">
    <source>
        <dbReference type="ARBA" id="ARBA00022614"/>
    </source>
</evidence>
<dbReference type="PANTHER" id="PTHR48005">
    <property type="entry name" value="LEUCINE RICH REPEAT KINASE 2"/>
    <property type="match status" value="1"/>
</dbReference>
<keyword evidence="8" id="KW-0732">Signal</keyword>
<dbReference type="GO" id="GO:0005524">
    <property type="term" value="F:ATP binding"/>
    <property type="evidence" value="ECO:0007669"/>
    <property type="project" value="UniProtKB-UniRule"/>
</dbReference>
<keyword evidence="6" id="KW-0808">Transferase</keyword>
<evidence type="ECO:0000256" key="18">
    <source>
        <dbReference type="ARBA" id="ARBA00048679"/>
    </source>
</evidence>
<evidence type="ECO:0000256" key="12">
    <source>
        <dbReference type="ARBA" id="ARBA00022840"/>
    </source>
</evidence>
<dbReference type="InterPro" id="IPR051420">
    <property type="entry name" value="Ser_Thr_Kinases_DiverseReg"/>
</dbReference>
<dbReference type="GO" id="GO:0006952">
    <property type="term" value="P:defense response"/>
    <property type="evidence" value="ECO:0007669"/>
    <property type="project" value="UniProtKB-ARBA"/>
</dbReference>
<evidence type="ECO:0000256" key="14">
    <source>
        <dbReference type="ARBA" id="ARBA00023136"/>
    </source>
</evidence>
<keyword evidence="16" id="KW-0325">Glycoprotein</keyword>
<keyword evidence="7 20" id="KW-0812">Transmembrane</keyword>
<evidence type="ECO:0000256" key="10">
    <source>
        <dbReference type="ARBA" id="ARBA00022741"/>
    </source>
</evidence>
<dbReference type="GO" id="GO:0051707">
    <property type="term" value="P:response to other organism"/>
    <property type="evidence" value="ECO:0007669"/>
    <property type="project" value="UniProtKB-ARBA"/>
</dbReference>
<evidence type="ECO:0000256" key="6">
    <source>
        <dbReference type="ARBA" id="ARBA00022679"/>
    </source>
</evidence>
<dbReference type="Gene3D" id="3.30.200.20">
    <property type="entry name" value="Phosphorylase Kinase, domain 1"/>
    <property type="match status" value="2"/>
</dbReference>
<evidence type="ECO:0000256" key="15">
    <source>
        <dbReference type="ARBA" id="ARBA00023170"/>
    </source>
</evidence>
<evidence type="ECO:0000256" key="16">
    <source>
        <dbReference type="ARBA" id="ARBA00023180"/>
    </source>
</evidence>
<dbReference type="InParanoid" id="A0A068VJG4"/>
<evidence type="ECO:0000313" key="23">
    <source>
        <dbReference type="Proteomes" id="UP000295252"/>
    </source>
</evidence>
<evidence type="ECO:0000256" key="7">
    <source>
        <dbReference type="ARBA" id="ARBA00022692"/>
    </source>
</evidence>
<feature type="binding site" evidence="19">
    <location>
        <position position="523"/>
    </location>
    <ligand>
        <name>ATP</name>
        <dbReference type="ChEBI" id="CHEBI:30616"/>
    </ligand>
</feature>
<dbReference type="OMA" id="WIMKDNG"/>
<feature type="transmembrane region" description="Helical" evidence="20">
    <location>
        <begin position="1204"/>
        <end position="1226"/>
    </location>
</feature>
<keyword evidence="4" id="KW-0597">Phosphoprotein</keyword>
<dbReference type="InterPro" id="IPR008266">
    <property type="entry name" value="Tyr_kinase_AS"/>
</dbReference>
<evidence type="ECO:0000259" key="21">
    <source>
        <dbReference type="PROSITE" id="PS50011"/>
    </source>
</evidence>
<feature type="transmembrane region" description="Helical" evidence="20">
    <location>
        <begin position="774"/>
        <end position="796"/>
    </location>
</feature>
<dbReference type="Pfam" id="PF00069">
    <property type="entry name" value="Pkinase"/>
    <property type="match status" value="2"/>
</dbReference>
<dbReference type="GO" id="GO:0004674">
    <property type="term" value="F:protein serine/threonine kinase activity"/>
    <property type="evidence" value="ECO:0007669"/>
    <property type="project" value="UniProtKB-KW"/>
</dbReference>
<dbReference type="Pfam" id="PF23598">
    <property type="entry name" value="LRR_14"/>
    <property type="match status" value="1"/>
</dbReference>
<evidence type="ECO:0000256" key="1">
    <source>
        <dbReference type="ARBA" id="ARBA00004479"/>
    </source>
</evidence>
<dbReference type="EC" id="2.7.11.1" evidence="2"/>
<dbReference type="PANTHER" id="PTHR48005:SF95">
    <property type="entry name" value="PROTEIN KINASE DOMAIN-CONTAINING PROTEIN"/>
    <property type="match status" value="1"/>
</dbReference>
<evidence type="ECO:0000256" key="19">
    <source>
        <dbReference type="PROSITE-ProRule" id="PRU10141"/>
    </source>
</evidence>
<keyword evidence="14 20" id="KW-0472">Membrane</keyword>
<dbReference type="Pfam" id="PF13855">
    <property type="entry name" value="LRR_8"/>
    <property type="match status" value="4"/>
</dbReference>
<protein>
    <recommendedName>
        <fullName evidence="2">non-specific serine/threonine protein kinase</fullName>
        <ecNumber evidence="2">2.7.11.1</ecNumber>
    </recommendedName>
</protein>
<dbReference type="OrthoDB" id="676979at2759"/>
<dbReference type="PROSITE" id="PS51450">
    <property type="entry name" value="LRR"/>
    <property type="match status" value="2"/>
</dbReference>
<sequence>MGYLISLQFLMLYQNNLTGAIPKSLGNLTNLTHLYLYENQLSSPIPKDLGGLKFLTKMEIGGNQLNGSIPVSIGNLSNLNELHLRENQFSGTIPEELGNLKKLVVLDLDQNQLSGPLPELLCQNGTLQNITVSENKLTGPIPRSLKYCSSLIKARFNGNHFHGNLSEMFGIYPFLYFIDLSNNEFHGELSSSWGKCKSLTTLKVGKNNITGGIPPEIGTLTQLQALDLSSNYLSGKIPRGVGKLASMLNLYLNDNQLTGSIPQELGMLTKLLYLDLSTNSLNGSIPEHLGDFRYLFHMNLSNNIFTQKIPFQIGKLTQLSELDLSRNFFTGEIPSEFQSLQNLGTLDLSHNNLSGVIPKALVKLPGLLHINISFNNLEGPIPSGRAFMNLTIEEVQGNKGLCGNITGLPACGSSPLIKKHVKDKQKKLLVTILCPLLGSFLLLCAFYGGLRLHDQWRKSSGTEDMDIKKGNFFSVCSYDGKALYKEIVMATEEFNDIFCIGKGGYGSVYRAELPSGDVIAVKKLHHVPEMAMHRSFLNEIKALTEIKHRNIVKLFGFCSNSRHSFLVYEYLERGSLAKILSMEEEAMELDWQKRLKIIKGIAHALSYMHHDCSPAIVHRDLSSNNILLDPEYEAHISDFGTSKFLKNDSSNWSSLAGTYGYVAPEFAYTMKVTEKCDVYSFGVLTMEVIKGKHPGDLIAYLMSSKPKNIELKDLLDQRLLYPSQEIERSLKSVLKLVRACLHVDPQFRPTMLFITRLLSTDNMMNKKEEKNKKVVVAALQLHHVLNLLVIVCNENVEVHCPTLKEDGVLIIYICIIVLFFFQTCSKILVWRESLVRKFASILLNSRILTELNHFFLSFDKKCFHASKSLYLSSLDLLFTTIFPTKLEQSHVMQVQSMGLLFQVGKLNEKHFKTIIRLLVSLKYCSSLIKARFNGNHFHGNLSEMFGIYPFLYFIDLSNNEFHGELSSSWGKCKSLTTLKVGKNNITGGIPPEIGTLTQLQALDLSSNYLSGKIPRGVGKLASMLNLYLNDNQLTGSIPQELGMLTKLLYLDLSTNSLNGSIPEHLGDFRYLFHMNLSSNIFTQKIPFQIGKLTQLSELDLSRNFFTGEIPSEFQSLQNLGTLDLSHNNLSGVIPKALVKLPGLLHINISFNNLEGPIPSGRAFMNLTIEEVQGNKGLCGNITGLPACGSSPLIKKHVKDKQKKLLVTILCPLLGSFLLLCAFYGGLRLHDQWRKSSGTEDMDMKKGNFFSVWGYGSVYRAELPSGDVIAVKKLHHVPEMAMHRSFLNEIKALTEIKHRNIVKLFGFCSNSRHSFLVYEYLERGSLAKILSMEEEAMELDWQKRLKIIKGIAHALSYMHHDCSPAIVHRDLSSNNILLDPEYEAHISDFGTSKFLKNDSSNWSSLAGTYGYVAPEFAYTMKVTEKCDVYSFGVLTMEVIKGKHPGDLIAYLMSSKPKNIELKDLLDQRLLYPSQEIERSLKSVLKLVRACLHVDPQFRPTMLFITRLLSTGASYE</sequence>
<dbReference type="FunFam" id="3.80.10.10:FF:000233">
    <property type="entry name" value="Leucine-rich repeat receptor-like protein kinase TDR"/>
    <property type="match status" value="1"/>
</dbReference>
<dbReference type="FunFam" id="1.10.510.10:FF:000445">
    <property type="entry name" value="MDIS1-interacting receptor like kinase 2"/>
    <property type="match status" value="2"/>
</dbReference>
<dbReference type="SUPFAM" id="SSF56112">
    <property type="entry name" value="Protein kinase-like (PK-like)"/>
    <property type="match status" value="2"/>
</dbReference>
<evidence type="ECO:0000256" key="13">
    <source>
        <dbReference type="ARBA" id="ARBA00022989"/>
    </source>
</evidence>
<dbReference type="InterPro" id="IPR032675">
    <property type="entry name" value="LRR_dom_sf"/>
</dbReference>
<dbReference type="InterPro" id="IPR011009">
    <property type="entry name" value="Kinase-like_dom_sf"/>
</dbReference>
<dbReference type="InterPro" id="IPR001611">
    <property type="entry name" value="Leu-rich_rpt"/>
</dbReference>
<keyword evidence="5" id="KW-0433">Leucine-rich repeat</keyword>
<keyword evidence="9" id="KW-0677">Repeat</keyword>